<dbReference type="PANTHER" id="PTHR33202">
    <property type="entry name" value="ZINC UPTAKE REGULATION PROTEIN"/>
    <property type="match status" value="1"/>
</dbReference>
<dbReference type="Pfam" id="PF01475">
    <property type="entry name" value="FUR"/>
    <property type="match status" value="1"/>
</dbReference>
<reference evidence="9" key="1">
    <citation type="submission" date="2016-11" db="EMBL/GenBank/DDBJ databases">
        <authorList>
            <person name="Varghese N."/>
            <person name="Submissions S."/>
        </authorList>
    </citation>
    <scope>NUCLEOTIDE SEQUENCE [LARGE SCALE GENOMIC DNA]</scope>
    <source>
        <strain evidence="9">DSM 15285</strain>
    </source>
</reference>
<feature type="binding site" evidence="7">
    <location>
        <position position="96"/>
    </location>
    <ligand>
        <name>Zn(2+)</name>
        <dbReference type="ChEBI" id="CHEBI:29105"/>
    </ligand>
</feature>
<dbReference type="Proteomes" id="UP000242520">
    <property type="component" value="Unassembled WGS sequence"/>
</dbReference>
<name>A0A1M5R9P0_9FIRM</name>
<keyword evidence="5" id="KW-0238">DNA-binding</keyword>
<dbReference type="Gene3D" id="3.30.1490.190">
    <property type="match status" value="1"/>
</dbReference>
<dbReference type="InterPro" id="IPR043135">
    <property type="entry name" value="Fur_C"/>
</dbReference>
<dbReference type="InterPro" id="IPR036388">
    <property type="entry name" value="WH-like_DNA-bd_sf"/>
</dbReference>
<accession>A0A1M5R9P0</accession>
<organism evidence="8 9">
    <name type="scientific">Tepidibacter thalassicus DSM 15285</name>
    <dbReference type="NCBI Taxonomy" id="1123350"/>
    <lineage>
        <taxon>Bacteria</taxon>
        <taxon>Bacillati</taxon>
        <taxon>Bacillota</taxon>
        <taxon>Clostridia</taxon>
        <taxon>Peptostreptococcales</taxon>
        <taxon>Peptostreptococcaceae</taxon>
        <taxon>Tepidibacter</taxon>
    </lineage>
</organism>
<dbReference type="RefSeq" id="WP_072724801.1">
    <property type="nucleotide sequence ID" value="NZ_FQXH01000011.1"/>
</dbReference>
<keyword evidence="2" id="KW-0678">Repressor</keyword>
<keyword evidence="6" id="KW-0804">Transcription</keyword>
<dbReference type="GO" id="GO:0000976">
    <property type="term" value="F:transcription cis-regulatory region binding"/>
    <property type="evidence" value="ECO:0007669"/>
    <property type="project" value="TreeGrafter"/>
</dbReference>
<evidence type="ECO:0000313" key="9">
    <source>
        <dbReference type="Proteomes" id="UP000242520"/>
    </source>
</evidence>
<feature type="binding site" evidence="7">
    <location>
        <position position="140"/>
    </location>
    <ligand>
        <name>Zn(2+)</name>
        <dbReference type="ChEBI" id="CHEBI:29105"/>
    </ligand>
</feature>
<gene>
    <name evidence="8" type="ORF">SAMN02744040_01286</name>
</gene>
<comment type="cofactor">
    <cofactor evidence="7">
        <name>Zn(2+)</name>
        <dbReference type="ChEBI" id="CHEBI:29105"/>
    </cofactor>
    <text evidence="7">Binds 1 zinc ion per subunit.</text>
</comment>
<dbReference type="InterPro" id="IPR036390">
    <property type="entry name" value="WH_DNA-bd_sf"/>
</dbReference>
<dbReference type="GO" id="GO:0008270">
    <property type="term" value="F:zinc ion binding"/>
    <property type="evidence" value="ECO:0007669"/>
    <property type="project" value="TreeGrafter"/>
</dbReference>
<dbReference type="STRING" id="1123350.SAMN02744040_01286"/>
<dbReference type="GO" id="GO:0045892">
    <property type="term" value="P:negative regulation of DNA-templated transcription"/>
    <property type="evidence" value="ECO:0007669"/>
    <property type="project" value="TreeGrafter"/>
</dbReference>
<dbReference type="AlphaFoldDB" id="A0A1M5R9P0"/>
<dbReference type="GO" id="GO:1900376">
    <property type="term" value="P:regulation of secondary metabolite biosynthetic process"/>
    <property type="evidence" value="ECO:0007669"/>
    <property type="project" value="TreeGrafter"/>
</dbReference>
<dbReference type="OrthoDB" id="8659436at2"/>
<evidence type="ECO:0000256" key="2">
    <source>
        <dbReference type="ARBA" id="ARBA00022491"/>
    </source>
</evidence>
<proteinExistence type="inferred from homology"/>
<evidence type="ECO:0000256" key="4">
    <source>
        <dbReference type="ARBA" id="ARBA00023015"/>
    </source>
</evidence>
<keyword evidence="9" id="KW-1185">Reference proteome</keyword>
<dbReference type="GO" id="GO:0003700">
    <property type="term" value="F:DNA-binding transcription factor activity"/>
    <property type="evidence" value="ECO:0007669"/>
    <property type="project" value="InterPro"/>
</dbReference>
<evidence type="ECO:0000256" key="5">
    <source>
        <dbReference type="ARBA" id="ARBA00023125"/>
    </source>
</evidence>
<comment type="similarity">
    <text evidence="1">Belongs to the Fur family.</text>
</comment>
<evidence type="ECO:0000256" key="3">
    <source>
        <dbReference type="ARBA" id="ARBA00022833"/>
    </source>
</evidence>
<dbReference type="InterPro" id="IPR002481">
    <property type="entry name" value="FUR"/>
</dbReference>
<dbReference type="SUPFAM" id="SSF46785">
    <property type="entry name" value="Winged helix' DNA-binding domain"/>
    <property type="match status" value="1"/>
</dbReference>
<dbReference type="CDD" id="cd07153">
    <property type="entry name" value="Fur_like"/>
    <property type="match status" value="1"/>
</dbReference>
<evidence type="ECO:0000256" key="6">
    <source>
        <dbReference type="ARBA" id="ARBA00023163"/>
    </source>
</evidence>
<feature type="binding site" evidence="7">
    <location>
        <position position="143"/>
    </location>
    <ligand>
        <name>Zn(2+)</name>
        <dbReference type="ChEBI" id="CHEBI:29105"/>
    </ligand>
</feature>
<evidence type="ECO:0000256" key="1">
    <source>
        <dbReference type="ARBA" id="ARBA00007957"/>
    </source>
</evidence>
<keyword evidence="3 7" id="KW-0862">Zinc</keyword>
<evidence type="ECO:0000313" key="8">
    <source>
        <dbReference type="EMBL" id="SHH22888.1"/>
    </source>
</evidence>
<dbReference type="Gene3D" id="1.10.10.10">
    <property type="entry name" value="Winged helix-like DNA-binding domain superfamily/Winged helix DNA-binding domain"/>
    <property type="match status" value="1"/>
</dbReference>
<protein>
    <submittedName>
        <fullName evidence="8">Fe2+ or Zn2+ uptake regulation protein</fullName>
    </submittedName>
</protein>
<keyword evidence="4" id="KW-0805">Transcription regulation</keyword>
<feature type="binding site" evidence="7">
    <location>
        <position position="99"/>
    </location>
    <ligand>
        <name>Zn(2+)</name>
        <dbReference type="ChEBI" id="CHEBI:29105"/>
    </ligand>
</feature>
<dbReference type="EMBL" id="FQXH01000011">
    <property type="protein sequence ID" value="SHH22888.1"/>
    <property type="molecule type" value="Genomic_DNA"/>
</dbReference>
<dbReference type="PANTHER" id="PTHR33202:SF8">
    <property type="entry name" value="PEROXIDE-RESPONSIVE REPRESSOR PERR"/>
    <property type="match status" value="1"/>
</dbReference>
<keyword evidence="7" id="KW-0479">Metal-binding</keyword>
<sequence length="148" mass="17371">MDDKVLSIKNLIERKGYKFTKQKRVILEELIKSNTHLNSKQIYDKVKDRKIGLATVYRTLSLFSEIGIVKEINIDGVSYYELKMYSKKPLHIHFQCVKCNSIIDIDDNNLNLQYLKICREIENKNNVDIYDIDIMLVGICDKCKKAYC</sequence>
<evidence type="ECO:0000256" key="7">
    <source>
        <dbReference type="PIRSR" id="PIRSR602481-1"/>
    </source>
</evidence>